<feature type="region of interest" description="Disordered" evidence="1">
    <location>
        <begin position="1576"/>
        <end position="1600"/>
    </location>
</feature>
<accession>A0A6S7KSF4</accession>
<evidence type="ECO:0000256" key="1">
    <source>
        <dbReference type="SAM" id="MobiDB-lite"/>
    </source>
</evidence>
<dbReference type="Proteomes" id="UP001152795">
    <property type="component" value="Unassembled WGS sequence"/>
</dbReference>
<dbReference type="OrthoDB" id="8060926at2759"/>
<name>A0A6S7KSF4_PARCT</name>
<evidence type="ECO:0000313" key="3">
    <source>
        <dbReference type="Proteomes" id="UP001152795"/>
    </source>
</evidence>
<keyword evidence="3" id="KW-1185">Reference proteome</keyword>
<comment type="caution">
    <text evidence="2">The sequence shown here is derived from an EMBL/GenBank/DDBJ whole genome shotgun (WGS) entry which is preliminary data.</text>
</comment>
<gene>
    <name evidence="2" type="ORF">PACLA_8A008394</name>
</gene>
<reference evidence="2" key="1">
    <citation type="submission" date="2020-04" db="EMBL/GenBank/DDBJ databases">
        <authorList>
            <person name="Alioto T."/>
            <person name="Alioto T."/>
            <person name="Gomez Garrido J."/>
        </authorList>
    </citation>
    <scope>NUCLEOTIDE SEQUENCE</scope>
    <source>
        <strain evidence="2">A484AB</strain>
    </source>
</reference>
<protein>
    <submittedName>
        <fullName evidence="2">Uncharacterized protein</fullName>
    </submittedName>
</protein>
<proteinExistence type="predicted"/>
<evidence type="ECO:0000313" key="2">
    <source>
        <dbReference type="EMBL" id="CAB4030933.1"/>
    </source>
</evidence>
<organism evidence="2 3">
    <name type="scientific">Paramuricea clavata</name>
    <name type="common">Red gorgonian</name>
    <name type="synonym">Violescent sea-whip</name>
    <dbReference type="NCBI Taxonomy" id="317549"/>
    <lineage>
        <taxon>Eukaryota</taxon>
        <taxon>Metazoa</taxon>
        <taxon>Cnidaria</taxon>
        <taxon>Anthozoa</taxon>
        <taxon>Octocorallia</taxon>
        <taxon>Malacalcyonacea</taxon>
        <taxon>Plexauridae</taxon>
        <taxon>Paramuricea</taxon>
    </lineage>
</organism>
<dbReference type="PANTHER" id="PTHR46704">
    <property type="entry name" value="CXC DOMAIN-CONTAINING PROTEIN-RELATED"/>
    <property type="match status" value="1"/>
</dbReference>
<dbReference type="PANTHER" id="PTHR46704:SF9">
    <property type="entry name" value="BHLH DOMAIN-CONTAINING PROTEIN"/>
    <property type="match status" value="1"/>
</dbReference>
<sequence length="1600" mass="180021">MDCQEFNNHETFYEARDATLDDEESHHNIANLEEPNQATDVTIIENRNPTDIDSDKTGHECIICKAGQDESLKMFVEKTWGTLKRAAEYRLALKTDCFRDVTIEVNMQQQINNAKYHSKCYRNYTAVKRPSTDSKSHSILKTLQTRRNSSMPSSNTEGLLKGSCIFCNTVRKTINRKVEPLSDCLTKDGCKSIYDAAPRSNNERIKALANSEVDLIAKEAQYHKSCRRQFFKQVEGATPKNKDVSTRQLHSNTFDALSALIEKDVIGNNKAMLSTSILELYKSEFISAGGTTDDIESYTAQALTKKVKEKFGEKISISLYDHRKGNFVYSSTMSDAEARSSIQGDDEKSFHVIRTAALHIRGKIQAMSKSVTPTPTSVETLKLCSPDLPNEILLFFKTLLCGLREPSGVDNSEAINRKVIGMSSDAVYNASRGTVKPWKHTLLGLGLGTLTGSKLVLRILNRMGHSVSYDEVKSLETEANNRDSPDGLDLSPIRGTGLAWDNYDVNMDTIDGKDTLHATVGICYQNIENEACTIIPDNTSTVSGIRIGRKRRQFDGKEREIEPYYKQLKKSRFHLEPKGSQEDEEEEEEEENIIELKLLDFYWLTESQVDKKLPLFPGFCSQFIHDHLPQQRIWYMDPISGPPTRNDVVRETKKRSMSVANETGQEYGVVTYDLAVALKAYSIQALDAPLFDKLLIMLGNFHLEMAFYGAIGTFINESGAEYLLTESGILAEGSLMGFIRGKYYNRCTRIHDILALVMERKLYESFLSTLAPECKDALDDFFASVPQDRSMQIHCLETSPIFQEHMHEYDLYFTRAMNGDLGLTAQYWTMYVYMVNRVHRDLMRAVRTNDVDGYINILPALIDIFFGLNRPNYARWGVLFLEKLEMADPSIRAVLQAGAFSLRRTGKNFSRSAIDLTLEQTVNRDAASPMRGIVGFHHSHNAIRRWCVTSAQRGMSVTELRKMTGLEAVEQPATQLRAYRIEKDSRQKDALYNTVTNSCDPFSLPVTTSVCLLNIATGRAASQDTKEYLTKSIVSGHERHVKFRKECAEDEERMLQPIKKRKVSNFAQENLKKKRASGKGKSAAESLRDVFIRILVILSKKTNFNLRHVMTFPITEYPLSIAHSDGSGLKTDKSKLLNKLEELQDGFSETPLPVIDVTLIDGGLLIHSFLCAIGKITSYGNLAKTLLAYVCGSRGNEVHVLFDTYRANSLKTSERNLHGADDHAFLIAGPQQAPKQSCQKLLQNGIFKDQLAMFLLNEWQKDHYGVILANKSLIVSHGGNCVRITFNEQDSKMNVERPTNLQGSHEEADTLLAFHVSSAIGNVVVRASDTDVLVILVGMIGKHLSDDRAVLYGRIIMDCGNGNKRRDIDVTRIASVLETKQFGLAGAMPGLHDFTGSDCTTAFYKKGKIKSLAVLEKDKERNFIEFFRGLTSERQPDQSRAEEFICSLYGMKGDMKEVNEARLEKICQMSGKMDKDNPMSNVKKVNCALLPPCSKTVEKKLQRAHFISMVWGNADSAHPGGHLDPVNFGWKMKDGCYVPEWFSGFPMPEDLFQEEEEQENCAEDCESDDSDFANVFDRDIGTNSNSDNAWSDDSESDIEL</sequence>
<feature type="compositionally biased region" description="Acidic residues" evidence="1">
    <location>
        <begin position="1590"/>
        <end position="1600"/>
    </location>
</feature>
<dbReference type="EMBL" id="CACRXK020017246">
    <property type="protein sequence ID" value="CAB4030933.1"/>
    <property type="molecule type" value="Genomic_DNA"/>
</dbReference>